<gene>
    <name evidence="2" type="ORF">VP1G_04007</name>
</gene>
<organism evidence="2 3">
    <name type="scientific">Cytospora mali</name>
    <name type="common">Apple Valsa canker fungus</name>
    <name type="synonym">Valsa mali</name>
    <dbReference type="NCBI Taxonomy" id="578113"/>
    <lineage>
        <taxon>Eukaryota</taxon>
        <taxon>Fungi</taxon>
        <taxon>Dikarya</taxon>
        <taxon>Ascomycota</taxon>
        <taxon>Pezizomycotina</taxon>
        <taxon>Sordariomycetes</taxon>
        <taxon>Sordariomycetidae</taxon>
        <taxon>Diaporthales</taxon>
        <taxon>Cytosporaceae</taxon>
        <taxon>Cytospora</taxon>
    </lineage>
</organism>
<accession>A0A194UYD9</accession>
<reference evidence="3" key="1">
    <citation type="submission" date="2014-12" db="EMBL/GenBank/DDBJ databases">
        <title>Genome Sequence of Valsa Canker Pathogens Uncovers a Specific Adaption of Colonization on Woody Bark.</title>
        <authorList>
            <person name="Yin Z."/>
            <person name="Liu H."/>
            <person name="Gao X."/>
            <person name="Li Z."/>
            <person name="Song N."/>
            <person name="Ke X."/>
            <person name="Dai Q."/>
            <person name="Wu Y."/>
            <person name="Sun Y."/>
            <person name="Xu J.-R."/>
            <person name="Kang Z.K."/>
            <person name="Wang L."/>
            <person name="Huang L."/>
        </authorList>
    </citation>
    <scope>NUCLEOTIDE SEQUENCE [LARGE SCALE GENOMIC DNA]</scope>
    <source>
        <strain evidence="3">SXYL134</strain>
    </source>
</reference>
<feature type="region of interest" description="Disordered" evidence="1">
    <location>
        <begin position="79"/>
        <end position="102"/>
    </location>
</feature>
<dbReference type="EMBL" id="KN714691">
    <property type="protein sequence ID" value="KUI56634.1"/>
    <property type="molecule type" value="Genomic_DNA"/>
</dbReference>
<dbReference type="AlphaFoldDB" id="A0A194UYD9"/>
<evidence type="ECO:0000313" key="2">
    <source>
        <dbReference type="EMBL" id="KUI56634.1"/>
    </source>
</evidence>
<protein>
    <submittedName>
        <fullName evidence="2">Uncharacterized protein</fullName>
    </submittedName>
</protein>
<evidence type="ECO:0000256" key="1">
    <source>
        <dbReference type="SAM" id="MobiDB-lite"/>
    </source>
</evidence>
<sequence>MDLVEIFGDHGEYEGAQVTFRLWSTGEHIVVSLFKSERQKPPMNSASRSSLTTDNYDEQQALEHEALDPIYQAADANISESEAATENSPTESQSNHKRSSLHDVLYPKTTHYRLQSTTRTAGPILIPIPVHEAYAISFDDGQALLEHLSEVQFDSSLPRYSSDQIQVVDEFLKGTGMVCLFTADGQEFLCKAEREGLRKASLEREIDCLQKILQAPSSLADNMTACPVPVLRGYVVHPKTGAIMGLLREWVPARYSLRDLEKGRP</sequence>
<proteinExistence type="predicted"/>
<keyword evidence="3" id="KW-1185">Reference proteome</keyword>
<evidence type="ECO:0000313" key="3">
    <source>
        <dbReference type="Proteomes" id="UP000078576"/>
    </source>
</evidence>
<feature type="compositionally biased region" description="Polar residues" evidence="1">
    <location>
        <begin position="79"/>
        <end position="93"/>
    </location>
</feature>
<dbReference type="Proteomes" id="UP000078576">
    <property type="component" value="Unassembled WGS sequence"/>
</dbReference>
<dbReference type="OrthoDB" id="4062651at2759"/>
<name>A0A194UYD9_CYTMA</name>
<dbReference type="STRING" id="694573.A0A194UYD9"/>